<dbReference type="InterPro" id="IPR016776">
    <property type="entry name" value="ApeP-like_dehydratase"/>
</dbReference>
<dbReference type="Gene3D" id="3.10.129.10">
    <property type="entry name" value="Hotdog Thioesterase"/>
    <property type="match status" value="1"/>
</dbReference>
<gene>
    <name evidence="1" type="ordered locus">Rahaq_0909</name>
    <name evidence="2" type="ORF">ACFPK4_21765</name>
</gene>
<reference evidence="2 4" key="3">
    <citation type="submission" date="2024-09" db="EMBL/GenBank/DDBJ databases">
        <title>Genomes of Rahnella.</title>
        <authorList>
            <person name="Mnguni F.C."/>
            <person name="Shin G.Y."/>
            <person name="Coutinho T."/>
        </authorList>
    </citation>
    <scope>NUCLEOTIDE SEQUENCE [LARGE SCALE GENOMIC DNA]</scope>
    <source>
        <strain evidence="2 4">20WA0057</strain>
    </source>
</reference>
<organism evidence="1 3">
    <name type="scientific">Rahnella sp. (strain Y9602)</name>
    <dbReference type="NCBI Taxonomy" id="2703885"/>
    <lineage>
        <taxon>Bacteria</taxon>
        <taxon>Pseudomonadati</taxon>
        <taxon>Pseudomonadota</taxon>
        <taxon>Gammaproteobacteria</taxon>
        <taxon>Enterobacterales</taxon>
        <taxon>Yersiniaceae</taxon>
        <taxon>Rahnella</taxon>
    </lineage>
</organism>
<dbReference type="GeneID" id="95418393"/>
<evidence type="ECO:0000313" key="3">
    <source>
        <dbReference type="Proteomes" id="UP000007257"/>
    </source>
</evidence>
<dbReference type="EMBL" id="CP002505">
    <property type="protein sequence ID" value="ADW72534.1"/>
    <property type="molecule type" value="Genomic_DNA"/>
</dbReference>
<dbReference type="HOGENOM" id="CLU_116661_0_2_6"/>
<dbReference type="SUPFAM" id="SSF54637">
    <property type="entry name" value="Thioesterase/thiol ester dehydrase-isomerase"/>
    <property type="match status" value="1"/>
</dbReference>
<keyword evidence="4" id="KW-1185">Reference proteome</keyword>
<dbReference type="Proteomes" id="UP001598201">
    <property type="component" value="Unassembled WGS sequence"/>
</dbReference>
<proteinExistence type="predicted"/>
<reference evidence="1 3" key="2">
    <citation type="journal article" date="2012" name="J. Bacteriol.">
        <title>Complete Genome Sequence of Rahnella sp. Strain Y9602, a Gammaproteobacterium Isolate from Metal- and Radionuclide-Contaminated Soil.</title>
        <authorList>
            <person name="Martinez R.J."/>
            <person name="Bruce D."/>
            <person name="Detter C."/>
            <person name="Goodwin L.A."/>
            <person name="Han J."/>
            <person name="Han C.S."/>
            <person name="Held B."/>
            <person name="Land M.L."/>
            <person name="Mikhailova N."/>
            <person name="Nolan M."/>
            <person name="Pennacchio L."/>
            <person name="Pitluck S."/>
            <person name="Tapia R."/>
            <person name="Woyke T."/>
            <person name="Sobecky P.A."/>
        </authorList>
    </citation>
    <scope>NUCLEOTIDE SEQUENCE [LARGE SCALE GENOMIC DNA]</scope>
    <source>
        <strain evidence="1 3">Y9602</strain>
    </source>
</reference>
<evidence type="ECO:0000313" key="4">
    <source>
        <dbReference type="Proteomes" id="UP001598201"/>
    </source>
</evidence>
<evidence type="ECO:0000313" key="2">
    <source>
        <dbReference type="EMBL" id="MFD3226176.1"/>
    </source>
</evidence>
<dbReference type="Proteomes" id="UP000007257">
    <property type="component" value="Chromosome"/>
</dbReference>
<reference evidence="3" key="1">
    <citation type="submission" date="2011-01" db="EMBL/GenBank/DDBJ databases">
        <title>Complete sequence of chromosome of Rahnella sp. Y9602.</title>
        <authorList>
            <consortium name="US DOE Joint Genome Institute"/>
            <person name="Lucas S."/>
            <person name="Copeland A."/>
            <person name="Lapidus A."/>
            <person name="Cheng J.-F."/>
            <person name="Goodwin L."/>
            <person name="Pitluck S."/>
            <person name="Lu M."/>
            <person name="Detter J.C."/>
            <person name="Han C."/>
            <person name="Tapia R."/>
            <person name="Land M."/>
            <person name="Hauser L."/>
            <person name="Kyrpides N."/>
            <person name="Ivanova N."/>
            <person name="Ovchinnikova G."/>
            <person name="Pagani I."/>
            <person name="Sobecky P.A."/>
            <person name="Martinez R.J."/>
            <person name="Woyke T."/>
        </authorList>
    </citation>
    <scope>NUCLEOTIDE SEQUENCE [LARGE SCALE GENOMIC DNA]</scope>
    <source>
        <strain evidence="3">Y9602</strain>
    </source>
</reference>
<dbReference type="OrthoDB" id="9800188at2"/>
<dbReference type="EMBL" id="JBHUCJ010000075">
    <property type="protein sequence ID" value="MFD3226176.1"/>
    <property type="molecule type" value="Genomic_DNA"/>
</dbReference>
<dbReference type="Pfam" id="PF22817">
    <property type="entry name" value="ApeP-like"/>
    <property type="match status" value="1"/>
</dbReference>
<dbReference type="eggNOG" id="COG4706">
    <property type="taxonomic scope" value="Bacteria"/>
</dbReference>
<sequence length="159" mass="17313">MSMLSAEHYLPHESPMVLLDKVLSVTEETALCSVVVSENSVLAPFLNVRGALPAWYALELIAQTVGVWSGWHGAQSGEPPQVGMLLGGRALKCSVPEFAAGSELFISVSMVLRDEKLASFEGVICIKQEKDNLQVAKGRLNTYQPDKDELIKLTQGKQE</sequence>
<dbReference type="CDD" id="cd01289">
    <property type="entry name" value="FabA_like"/>
    <property type="match status" value="1"/>
</dbReference>
<dbReference type="RefSeq" id="WP_013574239.1">
    <property type="nucleotide sequence ID" value="NC_015061.1"/>
</dbReference>
<accession>A0A0H3F6K6</accession>
<evidence type="ECO:0000313" key="1">
    <source>
        <dbReference type="EMBL" id="ADW72534.1"/>
    </source>
</evidence>
<dbReference type="AlphaFoldDB" id="A0A0H3F6K6"/>
<name>A0A0H3F6K6_RAHSY</name>
<dbReference type="InterPro" id="IPR029069">
    <property type="entry name" value="HotDog_dom_sf"/>
</dbReference>
<dbReference type="PIRSF" id="PIRSF020565">
    <property type="entry name" value="3Ho_Ac_ACP_DH_prd"/>
    <property type="match status" value="1"/>
</dbReference>
<protein>
    <submittedName>
        <fullName evidence="1">Beta-hydroxyacyl-(Acyl-carrier-protein) dehydratase FabA/FabZ</fullName>
    </submittedName>
    <submittedName>
        <fullName evidence="2">Hotdog family protein</fullName>
    </submittedName>
</protein>
<dbReference type="KEGG" id="rah:Rahaq_0909"/>